<evidence type="ECO:0000256" key="8">
    <source>
        <dbReference type="PIRNR" id="PIRNR006351"/>
    </source>
</evidence>
<dbReference type="NCBIfam" id="TIGR00410">
    <property type="entry name" value="lacE"/>
    <property type="match status" value="1"/>
</dbReference>
<evidence type="ECO:0000256" key="5">
    <source>
        <dbReference type="ARBA" id="ARBA00022692"/>
    </source>
</evidence>
<evidence type="ECO:0000256" key="1">
    <source>
        <dbReference type="ARBA" id="ARBA00004651"/>
    </source>
</evidence>
<evidence type="ECO:0000313" key="11">
    <source>
        <dbReference type="EMBL" id="MFD1465331.1"/>
    </source>
</evidence>
<keyword evidence="2 8" id="KW-0813">Transport</keyword>
<feature type="transmembrane region" description="Helical" evidence="9">
    <location>
        <begin position="298"/>
        <end position="318"/>
    </location>
</feature>
<dbReference type="InterPro" id="IPR003352">
    <property type="entry name" value="PTS_EIIC"/>
</dbReference>
<accession>A0ABW4DNE9</accession>
<proteinExistence type="predicted"/>
<keyword evidence="7 8" id="KW-0472">Membrane</keyword>
<organism evidence="11 12">
    <name type="scientific">Lapidilactobacillus mulanensis</name>
    <dbReference type="NCBI Taxonomy" id="2485999"/>
    <lineage>
        <taxon>Bacteria</taxon>
        <taxon>Bacillati</taxon>
        <taxon>Bacillota</taxon>
        <taxon>Bacilli</taxon>
        <taxon>Lactobacillales</taxon>
        <taxon>Lactobacillaceae</taxon>
        <taxon>Lapidilactobacillus</taxon>
    </lineage>
</organism>
<name>A0ABW4DNE9_9LACO</name>
<dbReference type="InterPro" id="IPR004501">
    <property type="entry name" value="PTS_EIIC_3"/>
</dbReference>
<keyword evidence="6 9" id="KW-1133">Transmembrane helix</keyword>
<feature type="transmembrane region" description="Helical" evidence="9">
    <location>
        <begin position="29"/>
        <end position="48"/>
    </location>
</feature>
<evidence type="ECO:0000256" key="9">
    <source>
        <dbReference type="SAM" id="Phobius"/>
    </source>
</evidence>
<dbReference type="EMBL" id="JBHTOF010000030">
    <property type="protein sequence ID" value="MFD1465331.1"/>
    <property type="molecule type" value="Genomic_DNA"/>
</dbReference>
<dbReference type="PROSITE" id="PS51105">
    <property type="entry name" value="PTS_EIIC_TYPE_3"/>
    <property type="match status" value="1"/>
</dbReference>
<gene>
    <name evidence="11" type="ORF">ACFQ4L_04395</name>
</gene>
<feature type="domain" description="PTS EIIC type-3" evidence="10">
    <location>
        <begin position="5"/>
        <end position="422"/>
    </location>
</feature>
<dbReference type="Pfam" id="PF02378">
    <property type="entry name" value="PTS_EIIC"/>
    <property type="match status" value="1"/>
</dbReference>
<keyword evidence="5 9" id="KW-0812">Transmembrane</keyword>
<dbReference type="PANTHER" id="PTHR33989">
    <property type="match status" value="1"/>
</dbReference>
<evidence type="ECO:0000256" key="4">
    <source>
        <dbReference type="ARBA" id="ARBA00022597"/>
    </source>
</evidence>
<evidence type="ECO:0000256" key="2">
    <source>
        <dbReference type="ARBA" id="ARBA00022448"/>
    </source>
</evidence>
<dbReference type="InterPro" id="IPR051088">
    <property type="entry name" value="PTS_Sugar-EIIC/EIIB"/>
</dbReference>
<dbReference type="InterPro" id="IPR004796">
    <property type="entry name" value="PTS_IIC_cello"/>
</dbReference>
<dbReference type="PIRSF" id="PIRSF006351">
    <property type="entry name" value="PTS_EIIC-Cellobiose"/>
    <property type="match status" value="1"/>
</dbReference>
<dbReference type="RefSeq" id="WP_125578259.1">
    <property type="nucleotide sequence ID" value="NZ_JBHTOF010000030.1"/>
</dbReference>
<feature type="transmembrane region" description="Helical" evidence="9">
    <location>
        <begin position="146"/>
        <end position="164"/>
    </location>
</feature>
<evidence type="ECO:0000313" key="12">
    <source>
        <dbReference type="Proteomes" id="UP001597244"/>
    </source>
</evidence>
<feature type="transmembrane region" description="Helical" evidence="9">
    <location>
        <begin position="405"/>
        <end position="422"/>
    </location>
</feature>
<feature type="transmembrane region" description="Helical" evidence="9">
    <location>
        <begin position="232"/>
        <end position="250"/>
    </location>
</feature>
<feature type="transmembrane region" description="Helical" evidence="9">
    <location>
        <begin position="97"/>
        <end position="115"/>
    </location>
</feature>
<evidence type="ECO:0000259" key="10">
    <source>
        <dbReference type="PROSITE" id="PS51105"/>
    </source>
</evidence>
<feature type="transmembrane region" description="Helical" evidence="9">
    <location>
        <begin position="68"/>
        <end position="90"/>
    </location>
</feature>
<keyword evidence="12" id="KW-1185">Reference proteome</keyword>
<evidence type="ECO:0000256" key="6">
    <source>
        <dbReference type="ARBA" id="ARBA00022989"/>
    </source>
</evidence>
<feature type="transmembrane region" description="Helical" evidence="9">
    <location>
        <begin position="353"/>
        <end position="373"/>
    </location>
</feature>
<keyword evidence="4 8" id="KW-0762">Sugar transport</keyword>
<comment type="caution">
    <text evidence="11">The sequence shown here is derived from an EMBL/GenBank/DDBJ whole genome shotgun (WGS) entry which is preliminary data.</text>
</comment>
<sequence>MQNWINQHILPPIMRFVTTRPINALKNGMLYVMPFTIVGSIFLLLANLPVPAWSNWMASTGMVPYWNVAYNSSFAIMALFAVVGIAYSWVHDEGYEPLPAGLLAAVCFFIVMRPSNGVTLNDKVVATPAQMAQTTFIDRDWLGGKGMIAAILIGLIVGIVYSWFLKKNITIKLPDQVPPNVAASFTALIPATVLITGFMLIYVFFDKVTKSTMTEWIYSTIQTPLQGLTDSFGGMLAIAFLVPFLWFFGVHGATIVGGIMGPLLQANAQANQQILDSGKALTLANGGHIVTQQLMDQFMTVTGSGMTIGLVVFMVFFAKSAQWKTLGRLSIVPGVFNINEPVLFAAPVVMNPILGIPFFAAPMASAILTWVAIRFGWIPMFGGTMVPWTTPPIFSGFLVGGVRTAIWQALMLVLTFFIYLPFARKQDQILLAQENGESTEDFLKEEAAPVEDAAK</sequence>
<comment type="subcellular location">
    <subcellularLocation>
        <location evidence="1">Cell membrane</location>
        <topology evidence="1">Multi-pass membrane protein</topology>
    </subcellularLocation>
</comment>
<evidence type="ECO:0000256" key="7">
    <source>
        <dbReference type="ARBA" id="ARBA00023136"/>
    </source>
</evidence>
<feature type="transmembrane region" description="Helical" evidence="9">
    <location>
        <begin position="185"/>
        <end position="205"/>
    </location>
</feature>
<dbReference type="Proteomes" id="UP001597244">
    <property type="component" value="Unassembled WGS sequence"/>
</dbReference>
<protein>
    <recommendedName>
        <fullName evidence="8">Permease IIC component</fullName>
    </recommendedName>
</protein>
<comment type="function">
    <text evidence="8">The phosphoenolpyruvate-dependent sugar phosphotransferase system (PTS), a major carbohydrate active -transport system, catalyzes the phosphorylation of incoming sugar substrates concomitant with their translocation across the cell membrane.</text>
</comment>
<reference evidence="12" key="1">
    <citation type="journal article" date="2019" name="Int. J. Syst. Evol. Microbiol.">
        <title>The Global Catalogue of Microorganisms (GCM) 10K type strain sequencing project: providing services to taxonomists for standard genome sequencing and annotation.</title>
        <authorList>
            <consortium name="The Broad Institute Genomics Platform"/>
            <consortium name="The Broad Institute Genome Sequencing Center for Infectious Disease"/>
            <person name="Wu L."/>
            <person name="Ma J."/>
        </authorList>
    </citation>
    <scope>NUCLEOTIDE SEQUENCE [LARGE SCALE GENOMIC DNA]</scope>
    <source>
        <strain evidence="12">CCM 8951</strain>
    </source>
</reference>
<evidence type="ECO:0000256" key="3">
    <source>
        <dbReference type="ARBA" id="ARBA00022475"/>
    </source>
</evidence>
<keyword evidence="3 8" id="KW-1003">Cell membrane</keyword>
<dbReference type="PANTHER" id="PTHR33989:SF4">
    <property type="entry name" value="PTS SYSTEM N,N'-DIACETYLCHITOBIOSE-SPECIFIC EIIC COMPONENT"/>
    <property type="match status" value="1"/>
</dbReference>